<keyword evidence="13" id="KW-1185">Reference proteome</keyword>
<comment type="similarity">
    <text evidence="9">In the C-terminal section; belongs to the helicase family. RecG subfamily.</text>
</comment>
<evidence type="ECO:0000256" key="3">
    <source>
        <dbReference type="ARBA" id="ARBA00022763"/>
    </source>
</evidence>
<keyword evidence="7 9" id="KW-0238">DNA-binding</keyword>
<gene>
    <name evidence="9 12" type="primary">mfd</name>
    <name evidence="12" type="ORF">V8247_08820</name>
</gene>
<comment type="subcellular location">
    <subcellularLocation>
        <location evidence="9">Cytoplasm</location>
    </subcellularLocation>
</comment>
<dbReference type="Gene3D" id="3.30.2060.10">
    <property type="entry name" value="Penicillin-binding protein 1b domain"/>
    <property type="match status" value="1"/>
</dbReference>
<dbReference type="Gene3D" id="3.40.50.11180">
    <property type="match status" value="1"/>
</dbReference>
<organism evidence="12 13">
    <name type="scientific">Candidatus Dehalogenimonas loeffleri</name>
    <dbReference type="NCBI Taxonomy" id="3127115"/>
    <lineage>
        <taxon>Bacteria</taxon>
        <taxon>Bacillati</taxon>
        <taxon>Chloroflexota</taxon>
        <taxon>Dehalococcoidia</taxon>
        <taxon>Dehalococcoidales</taxon>
        <taxon>Dehalococcoidaceae</taxon>
        <taxon>Dehalogenimonas</taxon>
    </lineage>
</organism>
<dbReference type="HAMAP" id="MF_00969">
    <property type="entry name" value="TRCF"/>
    <property type="match status" value="1"/>
</dbReference>
<keyword evidence="4 9" id="KW-0378">Hydrolase</keyword>
<dbReference type="Pfam" id="PF00271">
    <property type="entry name" value="Helicase_C"/>
    <property type="match status" value="1"/>
</dbReference>
<dbReference type="PANTHER" id="PTHR47964:SF1">
    <property type="entry name" value="ATP-DEPENDENT DNA HELICASE HOMOLOG RECG, CHLOROPLASTIC"/>
    <property type="match status" value="1"/>
</dbReference>
<reference evidence="12 13" key="1">
    <citation type="submission" date="2024-03" db="EMBL/GenBank/DDBJ databases">
        <title>A Dehalogenimonas Isolated from Estuarine Sediments Dihaloeliminates Chlorinated Alkanes.</title>
        <authorList>
            <person name="Yang Y."/>
            <person name="Wang H."/>
        </authorList>
    </citation>
    <scope>NUCLEOTIDE SEQUENCE [LARGE SCALE GENOMIC DNA]</scope>
    <source>
        <strain evidence="12 13">W</strain>
    </source>
</reference>
<dbReference type="InterPro" id="IPR037235">
    <property type="entry name" value="TRCF-like_C_D7"/>
</dbReference>
<evidence type="ECO:0000256" key="8">
    <source>
        <dbReference type="ARBA" id="ARBA00023204"/>
    </source>
</evidence>
<evidence type="ECO:0000256" key="7">
    <source>
        <dbReference type="ARBA" id="ARBA00023125"/>
    </source>
</evidence>
<dbReference type="SMART" id="SM01058">
    <property type="entry name" value="CarD_TRCF"/>
    <property type="match status" value="1"/>
</dbReference>
<evidence type="ECO:0000256" key="9">
    <source>
        <dbReference type="HAMAP-Rule" id="MF_00969"/>
    </source>
</evidence>
<evidence type="ECO:0000256" key="4">
    <source>
        <dbReference type="ARBA" id="ARBA00022801"/>
    </source>
</evidence>
<keyword evidence="3 9" id="KW-0227">DNA damage</keyword>
<keyword evidence="2 9" id="KW-0547">Nucleotide-binding</keyword>
<dbReference type="PANTHER" id="PTHR47964">
    <property type="entry name" value="ATP-DEPENDENT DNA HELICASE HOMOLOG RECG, CHLOROPLASTIC"/>
    <property type="match status" value="1"/>
</dbReference>
<dbReference type="PROSITE" id="PS51194">
    <property type="entry name" value="HELICASE_CTER"/>
    <property type="match status" value="1"/>
</dbReference>
<dbReference type="InterPro" id="IPR011545">
    <property type="entry name" value="DEAD/DEAH_box_helicase_dom"/>
</dbReference>
<dbReference type="Pfam" id="PF02559">
    <property type="entry name" value="CarD_TRCF_RID"/>
    <property type="match status" value="1"/>
</dbReference>
<comment type="function">
    <text evidence="9">Couples transcription and DNA repair by recognizing RNA polymerase (RNAP) stalled at DNA lesions. Mediates ATP-dependent release of RNAP and its truncated transcript from the DNA, and recruitment of nucleotide excision repair machinery to the damaged site.</text>
</comment>
<keyword evidence="5" id="KW-0347">Helicase</keyword>
<dbReference type="SMART" id="SM00490">
    <property type="entry name" value="HELICc"/>
    <property type="match status" value="1"/>
</dbReference>
<dbReference type="NCBIfam" id="TIGR00580">
    <property type="entry name" value="mfd"/>
    <property type="match status" value="1"/>
</dbReference>
<dbReference type="InterPro" id="IPR003711">
    <property type="entry name" value="CarD-like/TRCF_RID"/>
</dbReference>
<keyword evidence="1 9" id="KW-0963">Cytoplasm</keyword>
<dbReference type="InterPro" id="IPR004576">
    <property type="entry name" value="Mfd"/>
</dbReference>
<name>A0ABZ2J6X4_9CHLR</name>
<dbReference type="InterPro" id="IPR014001">
    <property type="entry name" value="Helicase_ATP-bd"/>
</dbReference>
<dbReference type="PROSITE" id="PS51192">
    <property type="entry name" value="HELICASE_ATP_BIND_1"/>
    <property type="match status" value="1"/>
</dbReference>
<evidence type="ECO:0000256" key="2">
    <source>
        <dbReference type="ARBA" id="ARBA00022741"/>
    </source>
</evidence>
<evidence type="ECO:0000256" key="1">
    <source>
        <dbReference type="ARBA" id="ARBA00022490"/>
    </source>
</evidence>
<dbReference type="CDD" id="cd17991">
    <property type="entry name" value="DEXHc_TRCF"/>
    <property type="match status" value="1"/>
</dbReference>
<dbReference type="SMART" id="SM00982">
    <property type="entry name" value="TRCF"/>
    <property type="match status" value="1"/>
</dbReference>
<dbReference type="Proteomes" id="UP001375370">
    <property type="component" value="Chromosome"/>
</dbReference>
<keyword evidence="8 9" id="KW-0234">DNA repair</keyword>
<feature type="domain" description="Helicase C-terminal" evidence="11">
    <location>
        <begin position="800"/>
        <end position="955"/>
    </location>
</feature>
<dbReference type="Pfam" id="PF17757">
    <property type="entry name" value="UvrB_inter"/>
    <property type="match status" value="1"/>
</dbReference>
<comment type="similarity">
    <text evidence="9">In the N-terminal section; belongs to the UvrB family.</text>
</comment>
<protein>
    <recommendedName>
        <fullName evidence="9">Transcription-repair-coupling factor</fullName>
        <shortName evidence="9">TRCF</shortName>
        <ecNumber evidence="9">3.6.4.-</ecNumber>
    </recommendedName>
</protein>
<feature type="domain" description="Helicase ATP-binding" evidence="10">
    <location>
        <begin position="617"/>
        <end position="778"/>
    </location>
</feature>
<dbReference type="SUPFAM" id="SSF52540">
    <property type="entry name" value="P-loop containing nucleoside triphosphate hydrolases"/>
    <property type="match status" value="3"/>
</dbReference>
<dbReference type="Gene3D" id="2.40.10.170">
    <property type="match status" value="1"/>
</dbReference>
<evidence type="ECO:0000256" key="6">
    <source>
        <dbReference type="ARBA" id="ARBA00022840"/>
    </source>
</evidence>
<dbReference type="SUPFAM" id="SSF141259">
    <property type="entry name" value="CarD-like"/>
    <property type="match status" value="1"/>
</dbReference>
<dbReference type="Gene3D" id="3.90.1150.50">
    <property type="entry name" value="Transcription-repair-coupling factor, D7 domain"/>
    <property type="match status" value="1"/>
</dbReference>
<evidence type="ECO:0000256" key="5">
    <source>
        <dbReference type="ARBA" id="ARBA00022806"/>
    </source>
</evidence>
<dbReference type="InterPro" id="IPR001650">
    <property type="entry name" value="Helicase_C-like"/>
</dbReference>
<dbReference type="RefSeq" id="WP_338737477.1">
    <property type="nucleotide sequence ID" value="NZ_CP146612.1"/>
</dbReference>
<sequence length="1142" mass="129420">MTPKLKKLFYFLRNDTSYLQLINQAKSGAMDLSCSTIESARSYVISSICDELKRPCIVITHNSERAKQLTEQLSLYFAESAILLYPYPELLPYQRAATDRTTQMDTILALARITGLNNNIPQISVIALESLLQHVPARDDFVAVWNTLVSGTEISPMVLTGQLVAAGYRQDVLAEVPGSFSRRGGIIDIFSPTEDYPFRLEFFGDTIESIRLFDPGTQRSIRTLDCVELSPASLLITPRHWGQDCLNGLENTVYEELLEEVDKLNAGGRPETSGFWQPYVNKSSLIDYVPTDTIVFIDDPELVARSWESYHEEAEQLRIEKETQRHLPTDYPIPYLYWQHLHKSFNSRLTIELRSWGGSSNSSIELPFAGASSYSGRLPAFFEKLPELLEQQKTVIILSYQSERLQELLKEKAIPFKVAEEFSTDFLKSLTIIHSLSDSGWVLMGEIFLFTDLELFGFIKTRRQSHRRSNIKGLVLSELNPGDFVVHIDHGIAQFKEIINKQAGGTNRDYLLLEYAAGDRLYVPTDQIERVGRYIGTDGESPVLNRLGTLEWTRSKEKAQKAAEEMAEELVELYANRQLVSGYAYSPDTIWQRELEGSFPYVETPDQIRALDDIKTDMEKPQPMDRLILGDVGYGKTEVALRAAFKAVMDGRQVAILVPTTVLAQQHYVTFKNRLAAFPLKLESLSRFRSESEQCRIIDDLACGVVDIVIGTHRLLQSDVRFNNLGLVIIDEEQRFGVMHKEFLKKLRQEVDVLTLSATPIPRTLQLSLTGVRDMSIIETPPQERLPVKTIVAAWDDNIVREAILRELERGGQVFFVHNRVASIYHIAAKLQKLVPEASFTVGHGQMPEHELEMVMSRFTEGTENVLVCTTIIESGVDVPNANTIIINHADRFGLTQLYQLRGRVGRGTNLAYSYLLYEKDKRLTETSLKRLKTIYEAAELGAGYSIAMKDLEIRGAGTLLGTRQSGQISAVGFNLYTEMLSEAVEKQQKKHKQPIESNTRRLTPPSVDLPIVAYIPETYIANTQLRLRLYQRLTAINNTSDLTEMENELSDRFGPIPSETADVLFLIRLRIFGVKIGIKSFSTANDEIIISFHPGLQPDFNRLRPLKSGISLSPTKIRIKYQEPGVNWRQLLEEITWRLAK</sequence>
<dbReference type="InterPro" id="IPR047112">
    <property type="entry name" value="RecG/Mfd"/>
</dbReference>
<dbReference type="Pfam" id="PF00270">
    <property type="entry name" value="DEAD"/>
    <property type="match status" value="1"/>
</dbReference>
<dbReference type="SUPFAM" id="SSF143517">
    <property type="entry name" value="TRCF domain-like"/>
    <property type="match status" value="1"/>
</dbReference>
<dbReference type="Gene3D" id="3.40.50.300">
    <property type="entry name" value="P-loop containing nucleotide triphosphate hydrolases"/>
    <property type="match status" value="2"/>
</dbReference>
<proteinExistence type="inferred from homology"/>
<dbReference type="InterPro" id="IPR036101">
    <property type="entry name" value="CarD-like/TRCF_RID_sf"/>
</dbReference>
<dbReference type="EC" id="3.6.4.-" evidence="9"/>
<dbReference type="EMBL" id="CP146612">
    <property type="protein sequence ID" value="WWX25337.1"/>
    <property type="molecule type" value="Genomic_DNA"/>
</dbReference>
<evidence type="ECO:0000313" key="13">
    <source>
        <dbReference type="Proteomes" id="UP001375370"/>
    </source>
</evidence>
<evidence type="ECO:0000313" key="12">
    <source>
        <dbReference type="EMBL" id="WWX25337.1"/>
    </source>
</evidence>
<dbReference type="InterPro" id="IPR005118">
    <property type="entry name" value="TRCF_C"/>
</dbReference>
<keyword evidence="6 9" id="KW-0067">ATP-binding</keyword>
<evidence type="ECO:0000259" key="11">
    <source>
        <dbReference type="PROSITE" id="PS51194"/>
    </source>
</evidence>
<evidence type="ECO:0000259" key="10">
    <source>
        <dbReference type="PROSITE" id="PS51192"/>
    </source>
</evidence>
<dbReference type="InterPro" id="IPR041471">
    <property type="entry name" value="UvrB_inter"/>
</dbReference>
<dbReference type="InterPro" id="IPR027417">
    <property type="entry name" value="P-loop_NTPase"/>
</dbReference>
<dbReference type="SMART" id="SM00487">
    <property type="entry name" value="DEXDc"/>
    <property type="match status" value="1"/>
</dbReference>
<dbReference type="Pfam" id="PF03461">
    <property type="entry name" value="TRCF"/>
    <property type="match status" value="1"/>
</dbReference>
<accession>A0ABZ2J6X4</accession>